<dbReference type="InterPro" id="IPR000322">
    <property type="entry name" value="Glyco_hydro_31_TIM"/>
</dbReference>
<name>A0ABV8WPQ0_9BACI</name>
<dbReference type="CDD" id="cd06599">
    <property type="entry name" value="GH31_glycosidase_Aec37"/>
    <property type="match status" value="1"/>
</dbReference>
<gene>
    <name evidence="7" type="ORF">ACFOY7_01890</name>
</gene>
<dbReference type="CDD" id="cd14752">
    <property type="entry name" value="GH31_N"/>
    <property type="match status" value="1"/>
</dbReference>
<dbReference type="RefSeq" id="WP_390249216.1">
    <property type="nucleotide sequence ID" value="NZ_JBHSDT010000002.1"/>
</dbReference>
<evidence type="ECO:0000259" key="5">
    <source>
        <dbReference type="Pfam" id="PF17137"/>
    </source>
</evidence>
<evidence type="ECO:0000313" key="7">
    <source>
        <dbReference type="EMBL" id="MFC4401847.1"/>
    </source>
</evidence>
<dbReference type="Pfam" id="PF21365">
    <property type="entry name" value="Glyco_hydro_31_3rd"/>
    <property type="match status" value="1"/>
</dbReference>
<dbReference type="Gene3D" id="2.60.40.1760">
    <property type="entry name" value="glycosyl hydrolase (family 31)"/>
    <property type="match status" value="1"/>
</dbReference>
<evidence type="ECO:0000259" key="4">
    <source>
        <dbReference type="Pfam" id="PF13802"/>
    </source>
</evidence>
<feature type="domain" description="Glycosyl hydrolase family 31 C-terminal" evidence="6">
    <location>
        <begin position="600"/>
        <end position="687"/>
    </location>
</feature>
<comment type="similarity">
    <text evidence="1 2">Belongs to the glycosyl hydrolase 31 family.</text>
</comment>
<dbReference type="SUPFAM" id="SSF51011">
    <property type="entry name" value="Glycosyl hydrolase domain"/>
    <property type="match status" value="1"/>
</dbReference>
<sequence length="795" mass="92738">MMIKDIYFRLDSVENNRVTLNADNNVAHVYILEEDIIRVYMPEDHHPLLEKTWSITPEMEDIPKEGRDKSDLSPFSLPEFELNQSDESIEIRTNKIKVNIELNGLKFHWFARVNDEWINIANDRKTQSYNFNKSLGNGVYHYLERTRDEYYYGLGEKGGPLNKAGKRYRMQTIDAMGYDAENTDPLYKHIPYYITYNSKKGISYGLYYDNYSDSVFDLGNELDNYHGWYKYYHANKGNLDYYFILGPHISNIVQTFSRLTGKTIMPPKWSLGYSGSTMTYTDEPDAQEQLKKFVESCKAFDIPCDSFQLSSGYTSIGDKRYVFNWDYTKIPSPDEMVENFHSNGIKLCANIKPALLQDHPLYEELAEKNYFILSKDTSEPEISQFWDDTGSYLDFTNEGTFEWWKSKVKEQLLSYGIDSTWNDNNEYEIWDEDAVANGFGDQIPVSYIKPIQTMLMMKASYEAQREYFPNIRPYLISRSGAAGLQKYVQTWSGDNFTEWKTIRYNIKMGLSLSMSGVYNFGHDVGGFSGLAPEPELFVRWIQNGIFHPRFTIHSWNDDKTVNVPWMYPEYLDVIRGLMKERVKWIPFLYQALYKAHDQYKPILTPTLYQFEHDPNTFVENDDFIVGDYLMICNVVEKGARHREVYLPDNIHGWYDVNTEEYYQGGLDITVDAPLNTIPMFAQAGSIIPIRDGEISFSSTEEERGVLLFPYAGTGVSEEWIYEDDGNTLNYKEGIYTFIKVKMECNEDLIEIHTEIEGEYKLPFHRLTLYLPENEERGIKVNGQLHANNQNLIVEI</sequence>
<dbReference type="Pfam" id="PF01055">
    <property type="entry name" value="Glyco_hydro_31_2nd"/>
    <property type="match status" value="1"/>
</dbReference>
<dbReference type="Gene3D" id="2.60.40.1180">
    <property type="entry name" value="Golgi alpha-mannosidase II"/>
    <property type="match status" value="2"/>
</dbReference>
<evidence type="ECO:0000256" key="2">
    <source>
        <dbReference type="RuleBase" id="RU361185"/>
    </source>
</evidence>
<evidence type="ECO:0000256" key="1">
    <source>
        <dbReference type="ARBA" id="ARBA00007806"/>
    </source>
</evidence>
<feature type="domain" description="Glycoside hydrolase family 31 TIM barrel" evidence="3">
    <location>
        <begin position="264"/>
        <end position="590"/>
    </location>
</feature>
<keyword evidence="2" id="KW-0326">Glycosidase</keyword>
<dbReference type="Proteomes" id="UP001595882">
    <property type="component" value="Unassembled WGS sequence"/>
</dbReference>
<dbReference type="InterPro" id="IPR011013">
    <property type="entry name" value="Gal_mutarotase_sf_dom"/>
</dbReference>
<dbReference type="Pfam" id="PF13802">
    <property type="entry name" value="Gal_mutarotas_2"/>
    <property type="match status" value="1"/>
</dbReference>
<evidence type="ECO:0000313" key="8">
    <source>
        <dbReference type="Proteomes" id="UP001595882"/>
    </source>
</evidence>
<keyword evidence="2" id="KW-0378">Hydrolase</keyword>
<comment type="caution">
    <text evidence="7">The sequence shown here is derived from an EMBL/GenBank/DDBJ whole genome shotgun (WGS) entry which is preliminary data.</text>
</comment>
<dbReference type="InterPro" id="IPR017853">
    <property type="entry name" value="GH"/>
</dbReference>
<evidence type="ECO:0000259" key="3">
    <source>
        <dbReference type="Pfam" id="PF01055"/>
    </source>
</evidence>
<organism evidence="7 8">
    <name type="scientific">Gracilibacillus xinjiangensis</name>
    <dbReference type="NCBI Taxonomy" id="1193282"/>
    <lineage>
        <taxon>Bacteria</taxon>
        <taxon>Bacillati</taxon>
        <taxon>Bacillota</taxon>
        <taxon>Bacilli</taxon>
        <taxon>Bacillales</taxon>
        <taxon>Bacillaceae</taxon>
        <taxon>Gracilibacillus</taxon>
    </lineage>
</organism>
<protein>
    <submittedName>
        <fullName evidence="7">TIM-barrel domain-containing protein</fullName>
    </submittedName>
</protein>
<dbReference type="SUPFAM" id="SSF51445">
    <property type="entry name" value="(Trans)glycosidases"/>
    <property type="match status" value="1"/>
</dbReference>
<dbReference type="InterPro" id="IPR033403">
    <property type="entry name" value="DUF5110"/>
</dbReference>
<dbReference type="SUPFAM" id="SSF74650">
    <property type="entry name" value="Galactose mutarotase-like"/>
    <property type="match status" value="1"/>
</dbReference>
<dbReference type="PANTHER" id="PTHR22762">
    <property type="entry name" value="ALPHA-GLUCOSIDASE"/>
    <property type="match status" value="1"/>
</dbReference>
<dbReference type="Gene3D" id="3.20.20.80">
    <property type="entry name" value="Glycosidases"/>
    <property type="match status" value="1"/>
</dbReference>
<dbReference type="InterPro" id="IPR025887">
    <property type="entry name" value="Glyco_hydro_31_N_dom"/>
</dbReference>
<dbReference type="InterPro" id="IPR048395">
    <property type="entry name" value="Glyco_hydro_31_C"/>
</dbReference>
<accession>A0ABV8WPQ0</accession>
<dbReference type="Pfam" id="PF17137">
    <property type="entry name" value="DUF5110"/>
    <property type="match status" value="1"/>
</dbReference>
<reference evidence="8" key="1">
    <citation type="journal article" date="2019" name="Int. J. Syst. Evol. Microbiol.">
        <title>The Global Catalogue of Microorganisms (GCM) 10K type strain sequencing project: providing services to taxonomists for standard genome sequencing and annotation.</title>
        <authorList>
            <consortium name="The Broad Institute Genomics Platform"/>
            <consortium name="The Broad Institute Genome Sequencing Center for Infectious Disease"/>
            <person name="Wu L."/>
            <person name="Ma J."/>
        </authorList>
    </citation>
    <scope>NUCLEOTIDE SEQUENCE [LARGE SCALE GENOMIC DNA]</scope>
    <source>
        <strain evidence="8">CCUG 37865</strain>
    </source>
</reference>
<dbReference type="PANTHER" id="PTHR22762:SF165">
    <property type="entry name" value="PUTATIVE (AFU_ORTHOLOGUE AFUA_1G06560)-RELATED"/>
    <property type="match status" value="1"/>
</dbReference>
<dbReference type="EMBL" id="JBHSDT010000002">
    <property type="protein sequence ID" value="MFC4401847.1"/>
    <property type="molecule type" value="Genomic_DNA"/>
</dbReference>
<feature type="domain" description="DUF5110" evidence="5">
    <location>
        <begin position="720"/>
        <end position="764"/>
    </location>
</feature>
<feature type="domain" description="Glycoside hydrolase family 31 N-terminal" evidence="4">
    <location>
        <begin position="28"/>
        <end position="217"/>
    </location>
</feature>
<evidence type="ECO:0000259" key="6">
    <source>
        <dbReference type="Pfam" id="PF21365"/>
    </source>
</evidence>
<proteinExistence type="inferred from homology"/>
<dbReference type="InterPro" id="IPR013780">
    <property type="entry name" value="Glyco_hydro_b"/>
</dbReference>
<keyword evidence="8" id="KW-1185">Reference proteome</keyword>